<dbReference type="SUPFAM" id="SSF48113">
    <property type="entry name" value="Heme-dependent peroxidases"/>
    <property type="match status" value="1"/>
</dbReference>
<dbReference type="GO" id="GO:0004601">
    <property type="term" value="F:peroxidase activity"/>
    <property type="evidence" value="ECO:0007669"/>
    <property type="project" value="UniProtKB-KW"/>
</dbReference>
<feature type="binding site" evidence="12">
    <location>
        <position position="105"/>
    </location>
    <ligand>
        <name>Ca(2+)</name>
        <dbReference type="ChEBI" id="CHEBI:29108"/>
        <label>1</label>
    </ligand>
</feature>
<dbReference type="InterPro" id="IPR019793">
    <property type="entry name" value="Peroxidases_heam-ligand_BS"/>
</dbReference>
<feature type="binding site" evidence="12">
    <location>
        <position position="84"/>
    </location>
    <ligand>
        <name>Ca(2+)</name>
        <dbReference type="ChEBI" id="CHEBI:29108"/>
        <label>1</label>
    </ligand>
</feature>
<comment type="cofactor">
    <cofactor evidence="12">
        <name>heme b</name>
        <dbReference type="ChEBI" id="CHEBI:60344"/>
    </cofactor>
    <text evidence="12">Binds 1 heme b (iron(II)-protoporphyrin IX) group per subunit.</text>
</comment>
<keyword evidence="4 15" id="KW-0575">Peroxidase</keyword>
<reference evidence="17" key="1">
    <citation type="submission" date="2020-05" db="EMBL/GenBank/DDBJ databases">
        <title>Mycena genomes resolve the evolution of fungal bioluminescence.</title>
        <authorList>
            <person name="Tsai I.J."/>
        </authorList>
    </citation>
    <scope>NUCLEOTIDE SEQUENCE</scope>
    <source>
        <strain evidence="17">160909Yilan</strain>
    </source>
</reference>
<feature type="binding site" description="axial binding residue" evidence="12">
    <location>
        <position position="209"/>
    </location>
    <ligand>
        <name>heme b</name>
        <dbReference type="ChEBI" id="CHEBI:60344"/>
    </ligand>
    <ligandPart>
        <name>Fe</name>
        <dbReference type="ChEBI" id="CHEBI:18248"/>
    </ligandPart>
</feature>
<evidence type="ECO:0000256" key="6">
    <source>
        <dbReference type="ARBA" id="ARBA00022723"/>
    </source>
</evidence>
<evidence type="ECO:0000259" key="16">
    <source>
        <dbReference type="PROSITE" id="PS50873"/>
    </source>
</evidence>
<organism evidence="17 18">
    <name type="scientific">Mycena sanguinolenta</name>
    <dbReference type="NCBI Taxonomy" id="230812"/>
    <lineage>
        <taxon>Eukaryota</taxon>
        <taxon>Fungi</taxon>
        <taxon>Dikarya</taxon>
        <taxon>Basidiomycota</taxon>
        <taxon>Agaricomycotina</taxon>
        <taxon>Agaricomycetes</taxon>
        <taxon>Agaricomycetidae</taxon>
        <taxon>Agaricales</taxon>
        <taxon>Marasmiineae</taxon>
        <taxon>Mycenaceae</taxon>
        <taxon>Mycena</taxon>
    </lineage>
</organism>
<evidence type="ECO:0000256" key="13">
    <source>
        <dbReference type="PIRSR" id="PIRSR601621-3"/>
    </source>
</evidence>
<comment type="similarity">
    <text evidence="2 15">Belongs to the peroxidase family. Ligninase subfamily.</text>
</comment>
<keyword evidence="5 12" id="KW-0349">Heme</keyword>
<evidence type="ECO:0000256" key="15">
    <source>
        <dbReference type="RuleBase" id="RU363051"/>
    </source>
</evidence>
<keyword evidence="6 12" id="KW-0479">Metal-binding</keyword>
<accession>A0A8H6YCA8</accession>
<dbReference type="PROSITE" id="PS00436">
    <property type="entry name" value="PEROXIDASE_2"/>
    <property type="match status" value="1"/>
</dbReference>
<evidence type="ECO:0000256" key="14">
    <source>
        <dbReference type="PIRSR" id="PIRSR601621-4"/>
    </source>
</evidence>
<dbReference type="InterPro" id="IPR002016">
    <property type="entry name" value="Haem_peroxidase"/>
</dbReference>
<dbReference type="GO" id="GO:0000302">
    <property type="term" value="P:response to reactive oxygen species"/>
    <property type="evidence" value="ECO:0007669"/>
    <property type="project" value="TreeGrafter"/>
</dbReference>
<feature type="binding site" evidence="12">
    <location>
        <position position="227"/>
    </location>
    <ligand>
        <name>Ca(2+)</name>
        <dbReference type="ChEBI" id="CHEBI:29108"/>
        <label>2</label>
    </ligand>
</feature>
<dbReference type="EC" id="1.11.1.-" evidence="15"/>
<comment type="cofactor">
    <cofactor evidence="12 15">
        <name>Ca(2+)</name>
        <dbReference type="ChEBI" id="CHEBI:29108"/>
    </cofactor>
    <text evidence="12 15">Binds 2 calcium ions per subunit.</text>
</comment>
<feature type="site" description="Transition state stabilizer" evidence="13">
    <location>
        <position position="79"/>
    </location>
</feature>
<feature type="active site" description="Proton acceptor" evidence="11">
    <location>
        <position position="83"/>
    </location>
</feature>
<keyword evidence="8 12" id="KW-0408">Iron</keyword>
<evidence type="ECO:0000256" key="7">
    <source>
        <dbReference type="ARBA" id="ARBA00023002"/>
    </source>
</evidence>
<dbReference type="PROSITE" id="PS00435">
    <property type="entry name" value="PEROXIDASE_1"/>
    <property type="match status" value="1"/>
</dbReference>
<evidence type="ECO:0000313" key="18">
    <source>
        <dbReference type="Proteomes" id="UP000623467"/>
    </source>
</evidence>
<evidence type="ECO:0000256" key="10">
    <source>
        <dbReference type="ARBA" id="ARBA00023180"/>
    </source>
</evidence>
<feature type="chain" id="PRO_5034923620" description="Peroxidase" evidence="15">
    <location>
        <begin position="23"/>
        <end position="351"/>
    </location>
</feature>
<dbReference type="PRINTS" id="PR00458">
    <property type="entry name" value="PEROXIDASE"/>
</dbReference>
<dbReference type="EMBL" id="JACAZH010000010">
    <property type="protein sequence ID" value="KAF7357098.1"/>
    <property type="molecule type" value="Genomic_DNA"/>
</dbReference>
<dbReference type="PANTHER" id="PTHR31356">
    <property type="entry name" value="THYLAKOID LUMENAL 29 KDA PROTEIN, CHLOROPLASTIC-RELATED"/>
    <property type="match status" value="1"/>
</dbReference>
<dbReference type="PROSITE" id="PS50873">
    <property type="entry name" value="PEROXIDASE_4"/>
    <property type="match status" value="1"/>
</dbReference>
<feature type="binding site" evidence="12">
    <location>
        <position position="210"/>
    </location>
    <ligand>
        <name>Ca(2+)</name>
        <dbReference type="ChEBI" id="CHEBI:29108"/>
        <label>2</label>
    </ligand>
</feature>
<dbReference type="Gene3D" id="1.10.520.10">
    <property type="match status" value="1"/>
</dbReference>
<dbReference type="GO" id="GO:0005576">
    <property type="term" value="C:extracellular region"/>
    <property type="evidence" value="ECO:0007669"/>
    <property type="project" value="UniProtKB-SubCell"/>
</dbReference>
<dbReference type="InterPro" id="IPR010255">
    <property type="entry name" value="Haem_peroxidase_sf"/>
</dbReference>
<feature type="binding site" evidence="12">
    <location>
        <position position="234"/>
    </location>
    <ligand>
        <name>Ca(2+)</name>
        <dbReference type="ChEBI" id="CHEBI:29108"/>
        <label>2</label>
    </ligand>
</feature>
<dbReference type="Gene3D" id="1.10.420.10">
    <property type="entry name" value="Peroxidase, domain 2"/>
    <property type="match status" value="1"/>
</dbReference>
<evidence type="ECO:0000256" key="9">
    <source>
        <dbReference type="ARBA" id="ARBA00023157"/>
    </source>
</evidence>
<gene>
    <name evidence="17" type="ORF">MSAN_01303900</name>
</gene>
<evidence type="ECO:0000256" key="1">
    <source>
        <dbReference type="ARBA" id="ARBA00004613"/>
    </source>
</evidence>
<dbReference type="InterPro" id="IPR019794">
    <property type="entry name" value="Peroxidases_AS"/>
</dbReference>
<proteinExistence type="inferred from homology"/>
<dbReference type="GO" id="GO:0020037">
    <property type="term" value="F:heme binding"/>
    <property type="evidence" value="ECO:0007669"/>
    <property type="project" value="UniProtKB-UniRule"/>
</dbReference>
<keyword evidence="15" id="KW-0732">Signal</keyword>
<protein>
    <recommendedName>
        <fullName evidence="15">Peroxidase</fullName>
        <ecNumber evidence="15">1.11.1.-</ecNumber>
    </recommendedName>
</protein>
<evidence type="ECO:0000256" key="4">
    <source>
        <dbReference type="ARBA" id="ARBA00022559"/>
    </source>
</evidence>
<evidence type="ECO:0000256" key="11">
    <source>
        <dbReference type="PIRSR" id="PIRSR601621-1"/>
    </source>
</evidence>
<dbReference type="GO" id="GO:0042744">
    <property type="term" value="P:hydrogen peroxide catabolic process"/>
    <property type="evidence" value="ECO:0007669"/>
    <property type="project" value="TreeGrafter"/>
</dbReference>
<keyword evidence="10" id="KW-0325">Glycoprotein</keyword>
<dbReference type="PANTHER" id="PTHR31356:SF66">
    <property type="entry name" value="CATALASE-PEROXIDASE"/>
    <property type="match status" value="1"/>
</dbReference>
<dbReference type="AlphaFoldDB" id="A0A8H6YCA8"/>
<dbReference type="InterPro" id="IPR001621">
    <property type="entry name" value="Ligninase"/>
</dbReference>
<feature type="domain" description="Plant heme peroxidase family profile" evidence="16">
    <location>
        <begin position="137"/>
        <end position="254"/>
    </location>
</feature>
<feature type="disulfide bond" evidence="14">
    <location>
        <begin position="70"/>
        <end position="154"/>
    </location>
</feature>
<sequence length="351" mass="37438">MRPFSTVIAFSAVALHATNTHAIPPQAVFISSAADSYSGIPDVKDAVNPICIPFYGLRDAIMGGLFQGRCNLNAKAAIRISFHDAGPFSLASQAAGLPNSGADGSIIVYPEELTRDLNNGLQTIAGLLAPLPDQFNVSPGDVVHLAGTLGLLACPGGPSTTVFVGRPPPRNIAPDGFLPNSAHSIEFLTARFADMGFSEREMVTLVGVHSIGKQMFIDPTKINATFDTTPDVLDTRFYTETRDGKVTPHTILLDSDVGFATQPPTAKHWESFIGNQTLWAIDYAAAHEKLSVLGLDPETVAGLIDCSEILPLPIDITKLLVPGPVEGGEEPMVDPVKLEAVTRRYRSIWLA</sequence>
<dbReference type="GO" id="GO:0034599">
    <property type="term" value="P:cellular response to oxidative stress"/>
    <property type="evidence" value="ECO:0007669"/>
    <property type="project" value="InterPro"/>
</dbReference>
<keyword evidence="7 15" id="KW-0560">Oxidoreductase</keyword>
<evidence type="ECO:0000256" key="2">
    <source>
        <dbReference type="ARBA" id="ARBA00006089"/>
    </source>
</evidence>
<feature type="disulfide bond" evidence="14">
    <location>
        <begin position="51"/>
        <end position="306"/>
    </location>
</feature>
<evidence type="ECO:0000256" key="5">
    <source>
        <dbReference type="ARBA" id="ARBA00022617"/>
    </source>
</evidence>
<evidence type="ECO:0000256" key="12">
    <source>
        <dbReference type="PIRSR" id="PIRSR601621-2"/>
    </source>
</evidence>
<dbReference type="Pfam" id="PF00141">
    <property type="entry name" value="peroxidase"/>
    <property type="match status" value="1"/>
</dbReference>
<evidence type="ECO:0000256" key="8">
    <source>
        <dbReference type="ARBA" id="ARBA00023004"/>
    </source>
</evidence>
<feature type="binding site" evidence="12">
    <location>
        <position position="229"/>
    </location>
    <ligand>
        <name>Ca(2+)</name>
        <dbReference type="ChEBI" id="CHEBI:29108"/>
        <label>2</label>
    </ligand>
</feature>
<keyword evidence="3" id="KW-0964">Secreted</keyword>
<keyword evidence="18" id="KW-1185">Reference proteome</keyword>
<dbReference type="OrthoDB" id="2113341at2759"/>
<dbReference type="GO" id="GO:0046872">
    <property type="term" value="F:metal ion binding"/>
    <property type="evidence" value="ECO:0007669"/>
    <property type="project" value="UniProtKB-UniRule"/>
</dbReference>
<dbReference type="InterPro" id="IPR044831">
    <property type="entry name" value="Ccp1-like"/>
</dbReference>
<feature type="binding site" evidence="12">
    <location>
        <position position="103"/>
    </location>
    <ligand>
        <name>Ca(2+)</name>
        <dbReference type="ChEBI" id="CHEBI:29108"/>
        <label>1</label>
    </ligand>
</feature>
<comment type="subcellular location">
    <subcellularLocation>
        <location evidence="1">Secreted</location>
    </subcellularLocation>
</comment>
<comment type="caution">
    <text evidence="17">The sequence shown here is derived from an EMBL/GenBank/DDBJ whole genome shotgun (WGS) entry which is preliminary data.</text>
</comment>
<dbReference type="PRINTS" id="PR00462">
    <property type="entry name" value="LIGNINASE"/>
</dbReference>
<name>A0A8H6YCA8_9AGAR</name>
<feature type="signal peptide" evidence="15">
    <location>
        <begin position="1"/>
        <end position="22"/>
    </location>
</feature>
<evidence type="ECO:0000256" key="3">
    <source>
        <dbReference type="ARBA" id="ARBA00022525"/>
    </source>
</evidence>
<evidence type="ECO:0000313" key="17">
    <source>
        <dbReference type="EMBL" id="KAF7357098.1"/>
    </source>
</evidence>
<keyword evidence="12 15" id="KW-0106">Calcium</keyword>
<keyword evidence="9 14" id="KW-1015">Disulfide bond</keyword>
<dbReference type="Proteomes" id="UP000623467">
    <property type="component" value="Unassembled WGS sequence"/>
</dbReference>